<sequence>MPSLQHLNLYVPDYKLVDHPALVLRHLTRVGLGPLEPCVATEAILDKLDAGKVTSLQLNGSRSDNRDFCDLTFALPVLPKFTALQRLELENCEADNVANGLGRGCTTSSLRYVKLWSVRIADKHIPAVIEWLATAHKMQELCWIGSTLADLGATAIAHALPRWMAGGLEKLDLSYNQIGDDGATMLAIALAKGRNMYPLRVVLRKNAIKSSGANVLVRALGACSKVHLDLHGLRVPPHVDEQLFELAAKHNV</sequence>
<keyword evidence="1" id="KW-0343">GTPase activation</keyword>
<dbReference type="InterPro" id="IPR001611">
    <property type="entry name" value="Leu-rich_rpt"/>
</dbReference>
<evidence type="ECO:0000256" key="1">
    <source>
        <dbReference type="ARBA" id="ARBA00022468"/>
    </source>
</evidence>
<dbReference type="Gene3D" id="3.80.10.10">
    <property type="entry name" value="Ribonuclease Inhibitor"/>
    <property type="match status" value="1"/>
</dbReference>
<keyword evidence="2" id="KW-0433">Leucine-rich repeat</keyword>
<dbReference type="EMBL" id="JNBR01002313">
    <property type="protein sequence ID" value="OQR83113.1"/>
    <property type="molecule type" value="Genomic_DNA"/>
</dbReference>
<reference evidence="4 5" key="1">
    <citation type="journal article" date="2014" name="Genome Biol. Evol.">
        <title>The secreted proteins of Achlya hypogyna and Thraustotheca clavata identify the ancestral oomycete secretome and reveal gene acquisitions by horizontal gene transfer.</title>
        <authorList>
            <person name="Misner I."/>
            <person name="Blouin N."/>
            <person name="Leonard G."/>
            <person name="Richards T.A."/>
            <person name="Lane C.E."/>
        </authorList>
    </citation>
    <scope>NUCLEOTIDE SEQUENCE [LARGE SCALE GENOMIC DNA]</scope>
    <source>
        <strain evidence="4 5">ATCC 48635</strain>
    </source>
</reference>
<dbReference type="AlphaFoldDB" id="A0A1V9YBI3"/>
<proteinExistence type="predicted"/>
<dbReference type="GO" id="GO:0006913">
    <property type="term" value="P:nucleocytoplasmic transport"/>
    <property type="evidence" value="ECO:0007669"/>
    <property type="project" value="TreeGrafter"/>
</dbReference>
<name>A0A1V9YBI3_ACHHY</name>
<accession>A0A1V9YBI3</accession>
<dbReference type="PANTHER" id="PTHR24113:SF12">
    <property type="entry name" value="RAN GTPASE-ACTIVATING PROTEIN 1"/>
    <property type="match status" value="1"/>
</dbReference>
<evidence type="ECO:0000256" key="2">
    <source>
        <dbReference type="ARBA" id="ARBA00022614"/>
    </source>
</evidence>
<gene>
    <name evidence="4" type="ORF">ACHHYP_15086</name>
</gene>
<protein>
    <submittedName>
        <fullName evidence="4">Uncharacterized protein</fullName>
    </submittedName>
</protein>
<dbReference type="Pfam" id="PF13516">
    <property type="entry name" value="LRR_6"/>
    <property type="match status" value="1"/>
</dbReference>
<comment type="caution">
    <text evidence="4">The sequence shown here is derived from an EMBL/GenBank/DDBJ whole genome shotgun (WGS) entry which is preliminary data.</text>
</comment>
<dbReference type="OrthoDB" id="63324at2759"/>
<dbReference type="InterPro" id="IPR032675">
    <property type="entry name" value="LRR_dom_sf"/>
</dbReference>
<dbReference type="STRING" id="1202772.A0A1V9YBI3"/>
<dbReference type="GO" id="GO:0005829">
    <property type="term" value="C:cytosol"/>
    <property type="evidence" value="ECO:0007669"/>
    <property type="project" value="TreeGrafter"/>
</dbReference>
<evidence type="ECO:0000313" key="5">
    <source>
        <dbReference type="Proteomes" id="UP000243579"/>
    </source>
</evidence>
<dbReference type="PANTHER" id="PTHR24113">
    <property type="entry name" value="RAN GTPASE-ACTIVATING PROTEIN 1"/>
    <property type="match status" value="1"/>
</dbReference>
<dbReference type="GO" id="GO:0005096">
    <property type="term" value="F:GTPase activator activity"/>
    <property type="evidence" value="ECO:0007669"/>
    <property type="project" value="UniProtKB-KW"/>
</dbReference>
<keyword evidence="3" id="KW-0677">Repeat</keyword>
<dbReference type="GO" id="GO:0048471">
    <property type="term" value="C:perinuclear region of cytoplasm"/>
    <property type="evidence" value="ECO:0007669"/>
    <property type="project" value="TreeGrafter"/>
</dbReference>
<dbReference type="InterPro" id="IPR027038">
    <property type="entry name" value="RanGap"/>
</dbReference>
<keyword evidence="5" id="KW-1185">Reference proteome</keyword>
<dbReference type="Proteomes" id="UP000243579">
    <property type="component" value="Unassembled WGS sequence"/>
</dbReference>
<evidence type="ECO:0000256" key="3">
    <source>
        <dbReference type="ARBA" id="ARBA00022737"/>
    </source>
</evidence>
<dbReference type="SUPFAM" id="SSF52047">
    <property type="entry name" value="RNI-like"/>
    <property type="match status" value="1"/>
</dbReference>
<evidence type="ECO:0000313" key="4">
    <source>
        <dbReference type="EMBL" id="OQR83113.1"/>
    </source>
</evidence>
<dbReference type="GO" id="GO:0005634">
    <property type="term" value="C:nucleus"/>
    <property type="evidence" value="ECO:0007669"/>
    <property type="project" value="TreeGrafter"/>
</dbReference>
<organism evidence="4 5">
    <name type="scientific">Achlya hypogyna</name>
    <name type="common">Oomycete</name>
    <name type="synonym">Protoachlya hypogyna</name>
    <dbReference type="NCBI Taxonomy" id="1202772"/>
    <lineage>
        <taxon>Eukaryota</taxon>
        <taxon>Sar</taxon>
        <taxon>Stramenopiles</taxon>
        <taxon>Oomycota</taxon>
        <taxon>Saprolegniomycetes</taxon>
        <taxon>Saprolegniales</taxon>
        <taxon>Achlyaceae</taxon>
        <taxon>Achlya</taxon>
    </lineage>
</organism>
<dbReference type="GO" id="GO:0031267">
    <property type="term" value="F:small GTPase binding"/>
    <property type="evidence" value="ECO:0007669"/>
    <property type="project" value="TreeGrafter"/>
</dbReference>